<keyword evidence="1" id="KW-0732">Signal</keyword>
<evidence type="ECO:0000313" key="3">
    <source>
        <dbReference type="EMBL" id="SHH32615.1"/>
    </source>
</evidence>
<name>A0A1M5S2D8_9FLAO</name>
<dbReference type="EMBL" id="FQXQ01000001">
    <property type="protein sequence ID" value="SHH32615.1"/>
    <property type="molecule type" value="Genomic_DNA"/>
</dbReference>
<evidence type="ECO:0000256" key="1">
    <source>
        <dbReference type="ARBA" id="ARBA00022729"/>
    </source>
</evidence>
<keyword evidence="2" id="KW-0472">Membrane</keyword>
<reference evidence="4" key="1">
    <citation type="submission" date="2016-11" db="EMBL/GenBank/DDBJ databases">
        <authorList>
            <person name="Varghese N."/>
            <person name="Submissions S."/>
        </authorList>
    </citation>
    <scope>NUCLEOTIDE SEQUENCE [LARGE SCALE GENOMIC DNA]</scope>
    <source>
        <strain evidence="4">DSM 100572</strain>
    </source>
</reference>
<dbReference type="Proteomes" id="UP000184109">
    <property type="component" value="Unassembled WGS sequence"/>
</dbReference>
<dbReference type="Gene3D" id="2.40.160.40">
    <property type="entry name" value="monomeric porin ompg"/>
    <property type="match status" value="1"/>
</dbReference>
<sequence length="247" mass="29389">MKLILEKNMQILSFTLKINKIRLRPFFLLGMFLMSIYTYGQDTIVVRDMETWSSVGLKHKINKKWTALLEGELRLNNNSSEIKKYFGQFELEYSFSKHFEFSGGLRYTKENDNKGRIQGYRDHFRYNFDGVYKQKINDLSLKYRIRYQNSKELNEDDKLKEIVRFKVDAEYNIKKWKLDPELSGELFRSVGSESNNQLESYRITLGTTFDIHKSAKMKLFYGFDNELNTEFPKAVSILGVKYIYNLK</sequence>
<protein>
    <recommendedName>
        <fullName evidence="5">DUF2490 domain-containing protein</fullName>
    </recommendedName>
</protein>
<dbReference type="InterPro" id="IPR053713">
    <property type="entry name" value="Bact_OM_Channel_sf"/>
</dbReference>
<keyword evidence="4" id="KW-1185">Reference proteome</keyword>
<dbReference type="STRING" id="1195760.SAMN05444281_0091"/>
<feature type="transmembrane region" description="Helical" evidence="2">
    <location>
        <begin position="21"/>
        <end position="40"/>
    </location>
</feature>
<accession>A0A1M5S2D8</accession>
<keyword evidence="2" id="KW-0812">Transmembrane</keyword>
<dbReference type="Pfam" id="PF10677">
    <property type="entry name" value="DUF2490"/>
    <property type="match status" value="1"/>
</dbReference>
<dbReference type="SUPFAM" id="SSF56935">
    <property type="entry name" value="Porins"/>
    <property type="match status" value="1"/>
</dbReference>
<gene>
    <name evidence="3" type="ORF">SAMN05444281_0091</name>
</gene>
<proteinExistence type="predicted"/>
<dbReference type="InterPro" id="IPR019619">
    <property type="entry name" value="DUF2490"/>
</dbReference>
<evidence type="ECO:0000256" key="2">
    <source>
        <dbReference type="SAM" id="Phobius"/>
    </source>
</evidence>
<keyword evidence="2" id="KW-1133">Transmembrane helix</keyword>
<evidence type="ECO:0000313" key="4">
    <source>
        <dbReference type="Proteomes" id="UP000184109"/>
    </source>
</evidence>
<dbReference type="AlphaFoldDB" id="A0A1M5S2D8"/>
<organism evidence="3 4">
    <name type="scientific">Wenyingzhuangia marina</name>
    <dbReference type="NCBI Taxonomy" id="1195760"/>
    <lineage>
        <taxon>Bacteria</taxon>
        <taxon>Pseudomonadati</taxon>
        <taxon>Bacteroidota</taxon>
        <taxon>Flavobacteriia</taxon>
        <taxon>Flavobacteriales</taxon>
        <taxon>Flavobacteriaceae</taxon>
        <taxon>Wenyingzhuangia</taxon>
    </lineage>
</organism>
<evidence type="ECO:0008006" key="5">
    <source>
        <dbReference type="Google" id="ProtNLM"/>
    </source>
</evidence>